<organism evidence="2 3">
    <name type="scientific">Tetrabaena socialis</name>
    <dbReference type="NCBI Taxonomy" id="47790"/>
    <lineage>
        <taxon>Eukaryota</taxon>
        <taxon>Viridiplantae</taxon>
        <taxon>Chlorophyta</taxon>
        <taxon>core chlorophytes</taxon>
        <taxon>Chlorophyceae</taxon>
        <taxon>CS clade</taxon>
        <taxon>Chlamydomonadales</taxon>
        <taxon>Tetrabaenaceae</taxon>
        <taxon>Tetrabaena</taxon>
    </lineage>
</organism>
<evidence type="ECO:0000256" key="1">
    <source>
        <dbReference type="SAM" id="MobiDB-lite"/>
    </source>
</evidence>
<dbReference type="GO" id="GO:0000462">
    <property type="term" value="P:maturation of SSU-rRNA from tricistronic rRNA transcript (SSU-rRNA, 5.8S rRNA, LSU-rRNA)"/>
    <property type="evidence" value="ECO:0007669"/>
    <property type="project" value="TreeGrafter"/>
</dbReference>
<feature type="region of interest" description="Disordered" evidence="1">
    <location>
        <begin position="395"/>
        <end position="461"/>
    </location>
</feature>
<name>A0A2J8ACS5_9CHLO</name>
<dbReference type="Pfam" id="PF04000">
    <property type="entry name" value="Sas10_Utp3"/>
    <property type="match status" value="1"/>
</dbReference>
<dbReference type="PANTHER" id="PTHR13237">
    <property type="entry name" value="SOMETHING ABOUT SILENCING PROTEIN 10-RELATED"/>
    <property type="match status" value="1"/>
</dbReference>
<feature type="compositionally biased region" description="Basic and acidic residues" evidence="1">
    <location>
        <begin position="753"/>
        <end position="762"/>
    </location>
</feature>
<feature type="compositionally biased region" description="Acidic residues" evidence="1">
    <location>
        <begin position="197"/>
        <end position="222"/>
    </location>
</feature>
<protein>
    <submittedName>
        <fullName evidence="2">Neuroguidin</fullName>
    </submittedName>
</protein>
<dbReference type="AlphaFoldDB" id="A0A2J8ACS5"/>
<feature type="region of interest" description="Disordered" evidence="1">
    <location>
        <begin position="604"/>
        <end position="623"/>
    </location>
</feature>
<comment type="caution">
    <text evidence="2">The sequence shown here is derived from an EMBL/GenBank/DDBJ whole genome shotgun (WGS) entry which is preliminary data.</text>
</comment>
<feature type="compositionally biased region" description="Acidic residues" evidence="1">
    <location>
        <begin position="48"/>
        <end position="88"/>
    </location>
</feature>
<keyword evidence="3" id="KW-1185">Reference proteome</keyword>
<feature type="region of interest" description="Disordered" evidence="1">
    <location>
        <begin position="190"/>
        <end position="256"/>
    </location>
</feature>
<sequence length="787" mass="83128">MVKPQRKPAAKAPPPKGQRRPEEDALGLSDSDDDDFKSRKDKVSLNMSDDEQDDDSLDVEGVYDLDEGEDEDEDEEDDGDEDDDDIIEDALKQGGSIAELARQAKALGQKLKLQRGEDDEDEDEEEEEEEEGGRRRRKGKGEDEDEALGWGANKRAYYDADTAEASDDEEAVKGEEKEALALQRARAAKLAASDFGLADEEEEDEEEDDEDESDDGDEEEEATMGALGSRAGGAAAAAAAGGKQKQRKQRQGAGGVQVEEVARDLAALGDEARMSALLADAPELLSLLGDLQDSLGEVRHRVSPLLSELRDGGLATCEGLSYLEAKHLLLLSYCTHIVFYLLLKAEGRPVRDHPVIGRLVELRAYLEKVRPIDKQLSYQIDKLLRAASMAAAAEAPGGSGRDADGAAGPGPGSAAAGLQDGDALQYGPRPDALVPKNRGAAAAAGGGDAGGDDGGGVYRAPRMVPTSMEMDERRAAGGEAAALTTQERRRLKELKSKSARPRGATEAEEALRASLRAFTAICARARDAANLIGSDLPDFARSAATAGWSAERLRSALDPAAVAAAACLSRSSCDGGSDAPAPALPPAALQQRGSWGLMRLLSKASGGGSGGSPRRGFRSNGCEEAAAPGGISPACSMTNARLGSLEAAAVSLVVRIQDAILYDNEMDQLDQDRAYLLDRINHLRLHHDSLAAQLAPTHPSVATCGTAGADVLLSAAAALAQSQQQRQAGPHGQKQQAAAAKGGKECGGPAPRPRAEVTRLVDPDDLYDDVRKRRPSPRWLPMCFVGA</sequence>
<proteinExistence type="predicted"/>
<dbReference type="OrthoDB" id="203440at2759"/>
<feature type="compositionally biased region" description="Acidic residues" evidence="1">
    <location>
        <begin position="117"/>
        <end position="131"/>
    </location>
</feature>
<dbReference type="PANTHER" id="PTHR13237:SF9">
    <property type="entry name" value="NEUROGUIDIN"/>
    <property type="match status" value="1"/>
</dbReference>
<feature type="compositionally biased region" description="Low complexity" evidence="1">
    <location>
        <begin position="723"/>
        <end position="741"/>
    </location>
</feature>
<feature type="compositionally biased region" description="Gly residues" evidence="1">
    <location>
        <begin position="444"/>
        <end position="457"/>
    </location>
</feature>
<dbReference type="EMBL" id="PGGS01000060">
    <property type="protein sequence ID" value="PNH10325.1"/>
    <property type="molecule type" value="Genomic_DNA"/>
</dbReference>
<dbReference type="InterPro" id="IPR007146">
    <property type="entry name" value="Sas10/Utp3/C1D"/>
</dbReference>
<accession>A0A2J8ACS5</accession>
<feature type="compositionally biased region" description="Low complexity" evidence="1">
    <location>
        <begin position="225"/>
        <end position="243"/>
    </location>
</feature>
<feature type="region of interest" description="Disordered" evidence="1">
    <location>
        <begin position="723"/>
        <end position="776"/>
    </location>
</feature>
<feature type="compositionally biased region" description="Acidic residues" evidence="1">
    <location>
        <begin position="161"/>
        <end position="170"/>
    </location>
</feature>
<feature type="region of interest" description="Disordered" evidence="1">
    <location>
        <begin position="1"/>
        <end position="176"/>
    </location>
</feature>
<reference evidence="2 3" key="1">
    <citation type="journal article" date="2017" name="Mol. Biol. Evol.">
        <title>The 4-celled Tetrabaena socialis nuclear genome reveals the essential components for genetic control of cell number at the origin of multicellularity in the volvocine lineage.</title>
        <authorList>
            <person name="Featherston J."/>
            <person name="Arakaki Y."/>
            <person name="Hanschen E.R."/>
            <person name="Ferris P.J."/>
            <person name="Michod R.E."/>
            <person name="Olson B.J.S.C."/>
            <person name="Nozaki H."/>
            <person name="Durand P.M."/>
        </authorList>
    </citation>
    <scope>NUCLEOTIDE SEQUENCE [LARGE SCALE GENOMIC DNA]</scope>
    <source>
        <strain evidence="2 3">NIES-571</strain>
    </source>
</reference>
<dbReference type="Proteomes" id="UP000236333">
    <property type="component" value="Unassembled WGS sequence"/>
</dbReference>
<gene>
    <name evidence="2" type="ORF">TSOC_002976</name>
</gene>
<evidence type="ECO:0000313" key="2">
    <source>
        <dbReference type="EMBL" id="PNH10325.1"/>
    </source>
</evidence>
<dbReference type="GO" id="GO:0032040">
    <property type="term" value="C:small-subunit processome"/>
    <property type="evidence" value="ECO:0007669"/>
    <property type="project" value="TreeGrafter"/>
</dbReference>
<evidence type="ECO:0000313" key="3">
    <source>
        <dbReference type="Proteomes" id="UP000236333"/>
    </source>
</evidence>